<dbReference type="Proteomes" id="UP000078555">
    <property type="component" value="Unassembled WGS sequence"/>
</dbReference>
<dbReference type="InterPro" id="IPR008780">
    <property type="entry name" value="Plasmodium_Vir"/>
</dbReference>
<dbReference type="Proteomes" id="UP000078550">
    <property type="component" value="Unassembled WGS sequence"/>
</dbReference>
<dbReference type="AlphaFoldDB" id="A0A1A9A637"/>
<evidence type="ECO:0000313" key="5">
    <source>
        <dbReference type="Proteomes" id="UP000078555"/>
    </source>
</evidence>
<evidence type="ECO:0000313" key="4">
    <source>
        <dbReference type="Proteomes" id="UP000078550"/>
    </source>
</evidence>
<evidence type="ECO:0000313" key="2">
    <source>
        <dbReference type="EMBL" id="SBT51588.1"/>
    </source>
</evidence>
<reference evidence="4 5" key="1">
    <citation type="submission" date="2016-05" db="EMBL/GenBank/DDBJ databases">
        <authorList>
            <person name="Naeem Raeece"/>
        </authorList>
    </citation>
    <scope>NUCLEOTIDE SEQUENCE [LARGE SCALE GENOMIC DNA]</scope>
</reference>
<organism evidence="2 4">
    <name type="scientific">Plasmodium ovale wallikeri</name>
    <dbReference type="NCBI Taxonomy" id="864142"/>
    <lineage>
        <taxon>Eukaryota</taxon>
        <taxon>Sar</taxon>
        <taxon>Alveolata</taxon>
        <taxon>Apicomplexa</taxon>
        <taxon>Aconoidasida</taxon>
        <taxon>Haemosporida</taxon>
        <taxon>Plasmodiidae</taxon>
        <taxon>Plasmodium</taxon>
        <taxon>Plasmodium (Plasmodium)</taxon>
    </lineage>
</organism>
<dbReference type="EMBL" id="FLRE01000231">
    <property type="protein sequence ID" value="SBT51588.1"/>
    <property type="molecule type" value="Genomic_DNA"/>
</dbReference>
<name>A0A1A9A637_PLAOA</name>
<dbReference type="Pfam" id="PF05795">
    <property type="entry name" value="Plasmodium_Vir"/>
    <property type="match status" value="1"/>
</dbReference>
<dbReference type="EMBL" id="FLRD01000470">
    <property type="protein sequence ID" value="SBT54114.1"/>
    <property type="molecule type" value="Genomic_DNA"/>
</dbReference>
<accession>A0A1A9A637</accession>
<gene>
    <name evidence="3" type="ORF">POVWA1_065790</name>
    <name evidence="2" type="ORF">POVWA2_062460</name>
</gene>
<evidence type="ECO:0000256" key="1">
    <source>
        <dbReference type="SAM" id="MobiDB-lite"/>
    </source>
</evidence>
<sequence>MEAGSTDREFSKLFGFSSKELYSERFYQDRNIPHLDLHNYTKQCANVFAKKQTGRLKYLCKIVLKYLKQSTKWEENTTRYDDCMLLNYWLYDKISEYFVNDENYIDIAYASIEHIWSNLVTNPHETSYYKKCKPLFKEILNHKEWKKGKELYDYCINYELIAPTCTFYDNKCPEYCEYIKKKSDLYEHFEKVCDTKESYCPKFFERCKNYNPKIVLETLNCHEKIKAGRYSTSENSATHHPSGQINEFGAGEHGSKTSEIGTKVGNSVLGVAPVLLTATALYRYTPVGSWIRKLGGTNYNSMSNINGEEMDRFFGDSENYILYQPM</sequence>
<keyword evidence="5" id="KW-1185">Reference proteome</keyword>
<proteinExistence type="predicted"/>
<evidence type="ECO:0000313" key="3">
    <source>
        <dbReference type="EMBL" id="SBT54114.1"/>
    </source>
</evidence>
<protein>
    <submittedName>
        <fullName evidence="2">PIR Superfamily Protein</fullName>
    </submittedName>
</protein>
<feature type="region of interest" description="Disordered" evidence="1">
    <location>
        <begin position="232"/>
        <end position="256"/>
    </location>
</feature>
<reference evidence="2" key="2">
    <citation type="submission" date="2016-05" db="EMBL/GenBank/DDBJ databases">
        <authorList>
            <person name="Lavstsen T."/>
            <person name="Jespersen J.S."/>
        </authorList>
    </citation>
    <scope>NUCLEOTIDE SEQUENCE [LARGE SCALE GENOMIC DNA]</scope>
</reference>
<feature type="compositionally biased region" description="Polar residues" evidence="1">
    <location>
        <begin position="232"/>
        <end position="245"/>
    </location>
</feature>